<protein>
    <recommendedName>
        <fullName evidence="4">Dihydrodipicolinate synthase family protein</fullName>
    </recommendedName>
</protein>
<dbReference type="GO" id="GO:0008840">
    <property type="term" value="F:4-hydroxy-tetrahydrodipicolinate synthase activity"/>
    <property type="evidence" value="ECO:0007669"/>
    <property type="project" value="TreeGrafter"/>
</dbReference>
<reference evidence="2 3" key="1">
    <citation type="submission" date="2006-02" db="EMBL/GenBank/DDBJ databases">
        <authorList>
            <person name="Amann R."/>
            <person name="Ferriera S."/>
            <person name="Johnson J."/>
            <person name="Kravitz S."/>
            <person name="Halpern A."/>
            <person name="Remington K."/>
            <person name="Beeson K."/>
            <person name="Tran B."/>
            <person name="Rogers Y.-H."/>
            <person name="Friedman R."/>
            <person name="Venter J.C."/>
        </authorList>
    </citation>
    <scope>NUCLEOTIDE SEQUENCE [LARGE SCALE GENOMIC DNA]</scope>
    <source>
        <strain evidence="2 3">DSM 3645</strain>
    </source>
</reference>
<evidence type="ECO:0000313" key="3">
    <source>
        <dbReference type="Proteomes" id="UP000004358"/>
    </source>
</evidence>
<dbReference type="PANTHER" id="PTHR12128:SF51">
    <property type="entry name" value="BLL4205 PROTEIN"/>
    <property type="match status" value="1"/>
</dbReference>
<proteinExistence type="predicted"/>
<dbReference type="AlphaFoldDB" id="A3ZY78"/>
<evidence type="ECO:0000256" key="1">
    <source>
        <dbReference type="ARBA" id="ARBA00023239"/>
    </source>
</evidence>
<dbReference type="CDD" id="cd00408">
    <property type="entry name" value="DHDPS-like"/>
    <property type="match status" value="1"/>
</dbReference>
<gene>
    <name evidence="2" type="ORF">DSM3645_26739</name>
</gene>
<organism evidence="2 3">
    <name type="scientific">Blastopirellula marina DSM 3645</name>
    <dbReference type="NCBI Taxonomy" id="314230"/>
    <lineage>
        <taxon>Bacteria</taxon>
        <taxon>Pseudomonadati</taxon>
        <taxon>Planctomycetota</taxon>
        <taxon>Planctomycetia</taxon>
        <taxon>Pirellulales</taxon>
        <taxon>Pirellulaceae</taxon>
        <taxon>Blastopirellula</taxon>
    </lineage>
</organism>
<dbReference type="SUPFAM" id="SSF51569">
    <property type="entry name" value="Aldolase"/>
    <property type="match status" value="1"/>
</dbReference>
<dbReference type="EMBL" id="AANZ01000020">
    <property type="protein sequence ID" value="EAQ78549.1"/>
    <property type="molecule type" value="Genomic_DNA"/>
</dbReference>
<sequence length="352" mass="39111">MPANWVVETLRAGIAIPAHPLALTDQLKLDDRKQRGLSRYYHAAGAKGLAVGVHTTQFEIRQPKHALLQPVLELAQETIRACDEKQGRKTVLIAGVCGAARQAIEEARLARELGYHLGMISLSALPDLDDRALVEHCRAIAHEIPIFGFYLQTAVGGRKLSVDFWRSLALIPNLIGIKIAPFDRYKTLDVLQAVAESGRGDEIVLYTGNDDNIVLDLLTRYTFRNNDRLQSLRIVGGLLGHWACWTKRAVELLEKCKQTWDQPDVASELLTLAGQVTDCNAALFDAKNDFHGCIPGVHYVLQQQGLLANLHCLDPQVGLSPGQREEINRVRAAYPHLIDDLFVAENRDVWLA</sequence>
<dbReference type="Proteomes" id="UP000004358">
    <property type="component" value="Unassembled WGS sequence"/>
</dbReference>
<dbReference type="STRING" id="314230.DSM3645_26739"/>
<dbReference type="Gene3D" id="3.20.20.70">
    <property type="entry name" value="Aldolase class I"/>
    <property type="match status" value="1"/>
</dbReference>
<dbReference type="eggNOG" id="COG0329">
    <property type="taxonomic scope" value="Bacteria"/>
</dbReference>
<dbReference type="Pfam" id="PF00701">
    <property type="entry name" value="DHDPS"/>
    <property type="match status" value="1"/>
</dbReference>
<dbReference type="InterPro" id="IPR013785">
    <property type="entry name" value="Aldolase_TIM"/>
</dbReference>
<dbReference type="InterPro" id="IPR002220">
    <property type="entry name" value="DapA-like"/>
</dbReference>
<dbReference type="PANTHER" id="PTHR12128">
    <property type="entry name" value="DIHYDRODIPICOLINATE SYNTHASE"/>
    <property type="match status" value="1"/>
</dbReference>
<dbReference type="SMART" id="SM01130">
    <property type="entry name" value="DHDPS"/>
    <property type="match status" value="1"/>
</dbReference>
<accession>A3ZY78</accession>
<comment type="caution">
    <text evidence="2">The sequence shown here is derived from an EMBL/GenBank/DDBJ whole genome shotgun (WGS) entry which is preliminary data.</text>
</comment>
<dbReference type="HOGENOM" id="CLU_794066_0_0_0"/>
<name>A3ZY78_9BACT</name>
<keyword evidence="1" id="KW-0456">Lyase</keyword>
<evidence type="ECO:0008006" key="4">
    <source>
        <dbReference type="Google" id="ProtNLM"/>
    </source>
</evidence>
<evidence type="ECO:0000313" key="2">
    <source>
        <dbReference type="EMBL" id="EAQ78549.1"/>
    </source>
</evidence>
<dbReference type="OrthoDB" id="9770698at2"/>